<evidence type="ECO:0000313" key="3">
    <source>
        <dbReference type="Proteomes" id="UP000006898"/>
    </source>
</evidence>
<feature type="region of interest" description="Disordered" evidence="1">
    <location>
        <begin position="64"/>
        <end position="91"/>
    </location>
</feature>
<dbReference type="STRING" id="671143.DAMO_1114"/>
<proteinExistence type="predicted"/>
<name>D5MEJ7_METO1</name>
<organism evidence="2 3">
    <name type="scientific">Methylomirabilis oxygeniifera</name>
    <dbReference type="NCBI Taxonomy" id="671143"/>
    <lineage>
        <taxon>Bacteria</taxon>
        <taxon>Candidatus Methylomirabilota</taxon>
        <taxon>Candidatus Methylomirabilia</taxon>
        <taxon>Candidatus Methylomirabilales</taxon>
        <taxon>Candidatus Methylomirabilaceae</taxon>
        <taxon>Candidatus Methylomirabilis</taxon>
    </lineage>
</organism>
<protein>
    <submittedName>
        <fullName evidence="2">Uncharacterized protein</fullName>
    </submittedName>
</protein>
<dbReference type="Proteomes" id="UP000006898">
    <property type="component" value="Chromosome"/>
</dbReference>
<evidence type="ECO:0000256" key="1">
    <source>
        <dbReference type="SAM" id="MobiDB-lite"/>
    </source>
</evidence>
<gene>
    <name evidence="2" type="ORF">DAMO_1114</name>
</gene>
<evidence type="ECO:0000313" key="2">
    <source>
        <dbReference type="EMBL" id="CBE68174.1"/>
    </source>
</evidence>
<reference evidence="2 3" key="1">
    <citation type="journal article" date="2010" name="Nature">
        <title>Nitrite-driven anaerobic methane oxidation by oxygenic bacteria.</title>
        <authorList>
            <person name="Ettwig K.F."/>
            <person name="Butler M.K."/>
            <person name="Le Paslier D."/>
            <person name="Pelletier E."/>
            <person name="Mangenot S."/>
            <person name="Kuypers M.M.M."/>
            <person name="Schreiber F."/>
            <person name="Dutilh B.E."/>
            <person name="Zedelius J."/>
            <person name="de Beer D."/>
            <person name="Gloerich J."/>
            <person name="Wessels H.J.C.T."/>
            <person name="van Allen T."/>
            <person name="Luesken F."/>
            <person name="Wu M."/>
            <person name="van de Pas-Schoonen K.T."/>
            <person name="Op den Camp H.J.M."/>
            <person name="Janssen-Megens E.M."/>
            <person name="Francoijs K-J."/>
            <person name="Stunnenberg H."/>
            <person name="Weissenbach J."/>
            <person name="Jetten M.S.M."/>
            <person name="Strous M."/>
        </authorList>
    </citation>
    <scope>NUCLEOTIDE SEQUENCE [LARGE SCALE GENOMIC DNA]</scope>
</reference>
<dbReference type="KEGG" id="mox:DAMO_1114"/>
<accession>D5MEJ7</accession>
<sequence>MSSHGHKGGLGYAILRSMCVTCCHRGVDINFSIGGMITCRTGLEKSLLEPRWFSDAWQRLPASLQRKASDRAQPQPRMSFPQCLGSRRSRC</sequence>
<dbReference type="HOGENOM" id="CLU_2421495_0_0_0"/>
<dbReference type="AlphaFoldDB" id="D5MEJ7"/>
<dbReference type="EMBL" id="FP565575">
    <property type="protein sequence ID" value="CBE68174.1"/>
    <property type="molecule type" value="Genomic_DNA"/>
</dbReference>